<gene>
    <name evidence="2" type="ORF">GCM10009726_24770</name>
</gene>
<protein>
    <submittedName>
        <fullName evidence="2">Uncharacterized protein</fullName>
    </submittedName>
</protein>
<sequence length="62" mass="6393">MASPEAKLAPVGALRGGLALIVLGALLAWVPSDSIPDWAWLTSLSIGVLLVAVALGIRTLRM</sequence>
<dbReference type="RefSeq" id="WP_231251540.1">
    <property type="nucleotide sequence ID" value="NZ_BAAAMQ010000012.1"/>
</dbReference>
<proteinExistence type="predicted"/>
<keyword evidence="1" id="KW-0472">Membrane</keyword>
<keyword evidence="3" id="KW-1185">Reference proteome</keyword>
<comment type="caution">
    <text evidence="2">The sequence shown here is derived from an EMBL/GenBank/DDBJ whole genome shotgun (WGS) entry which is preliminary data.</text>
</comment>
<feature type="transmembrane region" description="Helical" evidence="1">
    <location>
        <begin position="38"/>
        <end position="57"/>
    </location>
</feature>
<dbReference type="Proteomes" id="UP001501161">
    <property type="component" value="Unassembled WGS sequence"/>
</dbReference>
<organism evidence="2 3">
    <name type="scientific">Nocardioides furvisabuli</name>
    <dbReference type="NCBI Taxonomy" id="375542"/>
    <lineage>
        <taxon>Bacteria</taxon>
        <taxon>Bacillati</taxon>
        <taxon>Actinomycetota</taxon>
        <taxon>Actinomycetes</taxon>
        <taxon>Propionibacteriales</taxon>
        <taxon>Nocardioidaceae</taxon>
        <taxon>Nocardioides</taxon>
    </lineage>
</organism>
<evidence type="ECO:0000313" key="2">
    <source>
        <dbReference type="EMBL" id="GAA2109721.1"/>
    </source>
</evidence>
<keyword evidence="1" id="KW-1133">Transmembrane helix</keyword>
<accession>A0ABN2XES3</accession>
<feature type="transmembrane region" description="Helical" evidence="1">
    <location>
        <begin position="12"/>
        <end position="32"/>
    </location>
</feature>
<evidence type="ECO:0000313" key="3">
    <source>
        <dbReference type="Proteomes" id="UP001501161"/>
    </source>
</evidence>
<dbReference type="EMBL" id="BAAAMQ010000012">
    <property type="protein sequence ID" value="GAA2109721.1"/>
    <property type="molecule type" value="Genomic_DNA"/>
</dbReference>
<keyword evidence="1" id="KW-0812">Transmembrane</keyword>
<name>A0ABN2XES3_9ACTN</name>
<evidence type="ECO:0000256" key="1">
    <source>
        <dbReference type="SAM" id="Phobius"/>
    </source>
</evidence>
<reference evidence="2 3" key="1">
    <citation type="journal article" date="2019" name="Int. J. Syst. Evol. Microbiol.">
        <title>The Global Catalogue of Microorganisms (GCM) 10K type strain sequencing project: providing services to taxonomists for standard genome sequencing and annotation.</title>
        <authorList>
            <consortium name="The Broad Institute Genomics Platform"/>
            <consortium name="The Broad Institute Genome Sequencing Center for Infectious Disease"/>
            <person name="Wu L."/>
            <person name="Ma J."/>
        </authorList>
    </citation>
    <scope>NUCLEOTIDE SEQUENCE [LARGE SCALE GENOMIC DNA]</scope>
    <source>
        <strain evidence="2 3">JCM 13813</strain>
    </source>
</reference>